<dbReference type="AlphaFoldDB" id="A0A543KWQ6"/>
<dbReference type="RefSeq" id="WP_142085597.1">
    <property type="nucleotide sequence ID" value="NZ_VFPV01000004.1"/>
</dbReference>
<gene>
    <name evidence="1" type="ORF">BDD18_4136</name>
</gene>
<dbReference type="Proteomes" id="UP000316993">
    <property type="component" value="Unassembled WGS sequence"/>
</dbReference>
<organism evidence="1 2">
    <name type="scientific">Acidovorax temperans</name>
    <dbReference type="NCBI Taxonomy" id="80878"/>
    <lineage>
        <taxon>Bacteria</taxon>
        <taxon>Pseudomonadati</taxon>
        <taxon>Pseudomonadota</taxon>
        <taxon>Betaproteobacteria</taxon>
        <taxon>Burkholderiales</taxon>
        <taxon>Comamonadaceae</taxon>
        <taxon>Acidovorax</taxon>
    </lineage>
</organism>
<accession>A0A543KWQ6</accession>
<dbReference type="EMBL" id="VFPV01000004">
    <property type="protein sequence ID" value="TQM99476.1"/>
    <property type="molecule type" value="Genomic_DNA"/>
</dbReference>
<reference evidence="1 2" key="1">
    <citation type="submission" date="2019-06" db="EMBL/GenBank/DDBJ databases">
        <title>Genomic Encyclopedia of Archaeal and Bacterial Type Strains, Phase II (KMG-II): from individual species to whole genera.</title>
        <authorList>
            <person name="Goeker M."/>
        </authorList>
    </citation>
    <scope>NUCLEOTIDE SEQUENCE [LARGE SCALE GENOMIC DNA]</scope>
    <source>
        <strain evidence="1 2">DSM 7270</strain>
    </source>
</reference>
<comment type="caution">
    <text evidence="1">The sequence shown here is derived from an EMBL/GenBank/DDBJ whole genome shotgun (WGS) entry which is preliminary data.</text>
</comment>
<protein>
    <submittedName>
        <fullName evidence="1">Uncharacterized protein</fullName>
    </submittedName>
</protein>
<proteinExistence type="predicted"/>
<sequence>MCGLCGTLGGPAHWSQAAGRLDAALTRRAERQHQVRVCNALLHLQRLRLDDWQGSALVLSSPTGKREVLNSLPEVWATAQAMSGLAIDPLDPALWARLHEASGQGGAAP</sequence>
<evidence type="ECO:0000313" key="2">
    <source>
        <dbReference type="Proteomes" id="UP000316993"/>
    </source>
</evidence>
<name>A0A543KWQ6_9BURK</name>
<evidence type="ECO:0000313" key="1">
    <source>
        <dbReference type="EMBL" id="TQM99476.1"/>
    </source>
</evidence>